<accession>A0A5B7DNW4</accession>
<protein>
    <submittedName>
        <fullName evidence="2">Uncharacterized protein</fullName>
    </submittedName>
</protein>
<feature type="region of interest" description="Disordered" evidence="1">
    <location>
        <begin position="18"/>
        <end position="60"/>
    </location>
</feature>
<gene>
    <name evidence="2" type="ORF">E2C01_015783</name>
</gene>
<feature type="compositionally biased region" description="Basic residues" evidence="1">
    <location>
        <begin position="38"/>
        <end position="50"/>
    </location>
</feature>
<comment type="caution">
    <text evidence="2">The sequence shown here is derived from an EMBL/GenBank/DDBJ whole genome shotgun (WGS) entry which is preliminary data.</text>
</comment>
<reference evidence="2 3" key="1">
    <citation type="submission" date="2019-05" db="EMBL/GenBank/DDBJ databases">
        <title>Another draft genome of Portunus trituberculatus and its Hox gene families provides insights of decapod evolution.</title>
        <authorList>
            <person name="Jeong J.-H."/>
            <person name="Song I."/>
            <person name="Kim S."/>
            <person name="Choi T."/>
            <person name="Kim D."/>
            <person name="Ryu S."/>
            <person name="Kim W."/>
        </authorList>
    </citation>
    <scope>NUCLEOTIDE SEQUENCE [LARGE SCALE GENOMIC DNA]</scope>
    <source>
        <tissue evidence="2">Muscle</tissue>
    </source>
</reference>
<dbReference type="Proteomes" id="UP000324222">
    <property type="component" value="Unassembled WGS sequence"/>
</dbReference>
<sequence length="104" mass="11138">MVRGQALTLAHLQRAACAVHGSNSPVPRERASVASKRGGQHHHHHHHHFHTAAASTPSPPLYSPPSLPLSLFLPSVCLNPSHPPLPISCVLRGDEESGRDMMAS</sequence>
<dbReference type="AlphaFoldDB" id="A0A5B7DNW4"/>
<evidence type="ECO:0000256" key="1">
    <source>
        <dbReference type="SAM" id="MobiDB-lite"/>
    </source>
</evidence>
<dbReference type="EMBL" id="VSRR010001122">
    <property type="protein sequence ID" value="MPC22759.1"/>
    <property type="molecule type" value="Genomic_DNA"/>
</dbReference>
<evidence type="ECO:0000313" key="3">
    <source>
        <dbReference type="Proteomes" id="UP000324222"/>
    </source>
</evidence>
<evidence type="ECO:0000313" key="2">
    <source>
        <dbReference type="EMBL" id="MPC22759.1"/>
    </source>
</evidence>
<keyword evidence="3" id="KW-1185">Reference proteome</keyword>
<proteinExistence type="predicted"/>
<name>A0A5B7DNW4_PORTR</name>
<organism evidence="2 3">
    <name type="scientific">Portunus trituberculatus</name>
    <name type="common">Swimming crab</name>
    <name type="synonym">Neptunus trituberculatus</name>
    <dbReference type="NCBI Taxonomy" id="210409"/>
    <lineage>
        <taxon>Eukaryota</taxon>
        <taxon>Metazoa</taxon>
        <taxon>Ecdysozoa</taxon>
        <taxon>Arthropoda</taxon>
        <taxon>Crustacea</taxon>
        <taxon>Multicrustacea</taxon>
        <taxon>Malacostraca</taxon>
        <taxon>Eumalacostraca</taxon>
        <taxon>Eucarida</taxon>
        <taxon>Decapoda</taxon>
        <taxon>Pleocyemata</taxon>
        <taxon>Brachyura</taxon>
        <taxon>Eubrachyura</taxon>
        <taxon>Portunoidea</taxon>
        <taxon>Portunidae</taxon>
        <taxon>Portuninae</taxon>
        <taxon>Portunus</taxon>
    </lineage>
</organism>